<keyword evidence="6" id="KW-0964">Secreted</keyword>
<dbReference type="KEGG" id="dzi:111301552"/>
<evidence type="ECO:0000256" key="4">
    <source>
        <dbReference type="ARBA" id="ARBA00013229"/>
    </source>
</evidence>
<feature type="signal peptide" evidence="12">
    <location>
        <begin position="1"/>
        <end position="23"/>
    </location>
</feature>
<dbReference type="InterPro" id="IPR012334">
    <property type="entry name" value="Pectin_lyas_fold"/>
</dbReference>
<dbReference type="OrthoDB" id="2019149at2759"/>
<evidence type="ECO:0000256" key="8">
    <source>
        <dbReference type="ARBA" id="ARBA00022801"/>
    </source>
</evidence>
<keyword evidence="7 12" id="KW-0732">Signal</keyword>
<dbReference type="InterPro" id="IPR011050">
    <property type="entry name" value="Pectin_lyase_fold/virulence"/>
</dbReference>
<dbReference type="GO" id="GO:0045490">
    <property type="term" value="P:pectin catabolic process"/>
    <property type="evidence" value="ECO:0007669"/>
    <property type="project" value="UniProtKB-UniRule"/>
</dbReference>
<keyword evidence="5" id="KW-0134">Cell wall</keyword>
<dbReference type="EC" id="3.1.1.11" evidence="4 12"/>
<reference evidence="15" key="1">
    <citation type="submission" date="2025-08" db="UniProtKB">
        <authorList>
            <consortium name="RefSeq"/>
        </authorList>
    </citation>
    <scope>IDENTIFICATION</scope>
    <source>
        <tissue evidence="15">Fruit stalk</tissue>
    </source>
</reference>
<comment type="subcellular location">
    <subcellularLocation>
        <location evidence="1">Secreted</location>
        <location evidence="1">Cell wall</location>
    </subcellularLocation>
</comment>
<comment type="pathway">
    <text evidence="2 12">Glycan metabolism; pectin degradation; 2-dehydro-3-deoxy-D-gluconate from pectin: step 1/5.</text>
</comment>
<dbReference type="GO" id="GO:0030599">
    <property type="term" value="F:pectinesterase activity"/>
    <property type="evidence" value="ECO:0007669"/>
    <property type="project" value="UniProtKB-UniRule"/>
</dbReference>
<dbReference type="InterPro" id="IPR033131">
    <property type="entry name" value="Pectinesterase_Asp_AS"/>
</dbReference>
<dbReference type="Pfam" id="PF01095">
    <property type="entry name" value="Pectinesterase"/>
    <property type="match status" value="1"/>
</dbReference>
<evidence type="ECO:0000256" key="10">
    <source>
        <dbReference type="ARBA" id="ARBA00047928"/>
    </source>
</evidence>
<keyword evidence="8 12" id="KW-0378">Hydrolase</keyword>
<evidence type="ECO:0000256" key="12">
    <source>
        <dbReference type="RuleBase" id="RU000589"/>
    </source>
</evidence>
<dbReference type="Proteomes" id="UP000515121">
    <property type="component" value="Unplaced"/>
</dbReference>
<dbReference type="PROSITE" id="PS00503">
    <property type="entry name" value="PECTINESTERASE_2"/>
    <property type="match status" value="1"/>
</dbReference>
<gene>
    <name evidence="15" type="primary">LOC111301552</name>
</gene>
<evidence type="ECO:0000256" key="1">
    <source>
        <dbReference type="ARBA" id="ARBA00004191"/>
    </source>
</evidence>
<dbReference type="GO" id="GO:0042545">
    <property type="term" value="P:cell wall modification"/>
    <property type="evidence" value="ECO:0007669"/>
    <property type="project" value="UniProtKB-UniRule"/>
</dbReference>
<sequence>MDYSCALVMVVAAFLCGFPVGLCETDVVYGKNFIGWDDMKVDEHKTRLSTSTVDYNQSRVIIVDKNGGGDSVTVQGAIDMVPENNKQRVKIYILPGIYREKVIIPSFKPYISFIGNESQMSNTIISWKNKASDRDSNGGSLGTYKSASVTIESDYFCATEVTFENTVITSSGESGRQAVALRISGDKAMFYKVKVVGAQDTLLDETGSHYFYQCHIQGSVDFIFGKSRSLYRDCLIQSTAKKCGAIAAHHRDSPDDNTGFSFVNCTINGTGKIYLGRAWGNYSRTIYSNCYLDNVVTPAGWSDWNDPFRQKTAVFGEFQCWGAGADTSGRVPWSKKLSYQEAKPFLDMKFIDGEQWLRL</sequence>
<evidence type="ECO:0000256" key="6">
    <source>
        <dbReference type="ARBA" id="ARBA00022525"/>
    </source>
</evidence>
<dbReference type="UniPathway" id="UPA00545">
    <property type="reaction ID" value="UER00823"/>
</dbReference>
<comment type="similarity">
    <text evidence="3">Belongs to the pectinesterase family.</text>
</comment>
<feature type="domain" description="Pectinesterase catalytic" evidence="13">
    <location>
        <begin position="61"/>
        <end position="354"/>
    </location>
</feature>
<dbReference type="InterPro" id="IPR000070">
    <property type="entry name" value="Pectinesterase_cat"/>
</dbReference>
<evidence type="ECO:0000256" key="5">
    <source>
        <dbReference type="ARBA" id="ARBA00022512"/>
    </source>
</evidence>
<dbReference type="GeneID" id="111301552"/>
<name>A0A6P5ZJT6_DURZI</name>
<organism evidence="14 15">
    <name type="scientific">Durio zibethinus</name>
    <name type="common">Durian</name>
    <dbReference type="NCBI Taxonomy" id="66656"/>
    <lineage>
        <taxon>Eukaryota</taxon>
        <taxon>Viridiplantae</taxon>
        <taxon>Streptophyta</taxon>
        <taxon>Embryophyta</taxon>
        <taxon>Tracheophyta</taxon>
        <taxon>Spermatophyta</taxon>
        <taxon>Magnoliopsida</taxon>
        <taxon>eudicotyledons</taxon>
        <taxon>Gunneridae</taxon>
        <taxon>Pentapetalae</taxon>
        <taxon>rosids</taxon>
        <taxon>malvids</taxon>
        <taxon>Malvales</taxon>
        <taxon>Malvaceae</taxon>
        <taxon>Helicteroideae</taxon>
        <taxon>Durio</taxon>
    </lineage>
</organism>
<dbReference type="PANTHER" id="PTHR31321">
    <property type="entry name" value="ACYL-COA THIOESTER HYDROLASE YBHC-RELATED"/>
    <property type="match status" value="1"/>
</dbReference>
<evidence type="ECO:0000256" key="11">
    <source>
        <dbReference type="PROSITE-ProRule" id="PRU10040"/>
    </source>
</evidence>
<protein>
    <recommendedName>
        <fullName evidence="4 12">Pectinesterase</fullName>
        <ecNumber evidence="4 12">3.1.1.11</ecNumber>
    </recommendedName>
</protein>
<evidence type="ECO:0000256" key="3">
    <source>
        <dbReference type="ARBA" id="ARBA00008891"/>
    </source>
</evidence>
<accession>A0A6P5ZJT6</accession>
<evidence type="ECO:0000259" key="13">
    <source>
        <dbReference type="Pfam" id="PF01095"/>
    </source>
</evidence>
<feature type="active site" evidence="11">
    <location>
        <position position="221"/>
    </location>
</feature>
<dbReference type="RefSeq" id="XP_022753059.1">
    <property type="nucleotide sequence ID" value="XM_022897324.1"/>
</dbReference>
<keyword evidence="9 12" id="KW-0063">Aspartyl esterase</keyword>
<feature type="chain" id="PRO_5028511772" description="Pectinesterase" evidence="12">
    <location>
        <begin position="24"/>
        <end position="359"/>
    </location>
</feature>
<evidence type="ECO:0000256" key="2">
    <source>
        <dbReference type="ARBA" id="ARBA00005184"/>
    </source>
</evidence>
<dbReference type="AlphaFoldDB" id="A0A6P5ZJT6"/>
<dbReference type="SUPFAM" id="SSF51126">
    <property type="entry name" value="Pectin lyase-like"/>
    <property type="match status" value="1"/>
</dbReference>
<dbReference type="Gene3D" id="2.160.20.10">
    <property type="entry name" value="Single-stranded right-handed beta-helix, Pectin lyase-like"/>
    <property type="match status" value="1"/>
</dbReference>
<evidence type="ECO:0000256" key="7">
    <source>
        <dbReference type="ARBA" id="ARBA00022729"/>
    </source>
</evidence>
<dbReference type="FunFam" id="2.160.20.10:FF:000008">
    <property type="entry name" value="Pectinesterase"/>
    <property type="match status" value="1"/>
</dbReference>
<evidence type="ECO:0000256" key="9">
    <source>
        <dbReference type="ARBA" id="ARBA00023085"/>
    </source>
</evidence>
<proteinExistence type="inferred from homology"/>
<dbReference type="PANTHER" id="PTHR31321:SF31">
    <property type="entry name" value="PECTINESTERASE QRT1"/>
    <property type="match status" value="1"/>
</dbReference>
<keyword evidence="14" id="KW-1185">Reference proteome</keyword>
<comment type="catalytic activity">
    <reaction evidence="10 12">
        <text>[(1-&gt;4)-alpha-D-galacturonosyl methyl ester](n) + n H2O = [(1-&gt;4)-alpha-D-galacturonosyl](n) + n methanol + n H(+)</text>
        <dbReference type="Rhea" id="RHEA:22380"/>
        <dbReference type="Rhea" id="RHEA-COMP:14570"/>
        <dbReference type="Rhea" id="RHEA-COMP:14573"/>
        <dbReference type="ChEBI" id="CHEBI:15377"/>
        <dbReference type="ChEBI" id="CHEBI:15378"/>
        <dbReference type="ChEBI" id="CHEBI:17790"/>
        <dbReference type="ChEBI" id="CHEBI:140522"/>
        <dbReference type="ChEBI" id="CHEBI:140523"/>
        <dbReference type="EC" id="3.1.1.11"/>
    </reaction>
</comment>
<evidence type="ECO:0000313" key="15">
    <source>
        <dbReference type="RefSeq" id="XP_022753059.1"/>
    </source>
</evidence>
<evidence type="ECO:0000313" key="14">
    <source>
        <dbReference type="Proteomes" id="UP000515121"/>
    </source>
</evidence>